<keyword evidence="2 6" id="KW-0812">Transmembrane</keyword>
<dbReference type="Gene3D" id="1.10.287.70">
    <property type="match status" value="1"/>
</dbReference>
<dbReference type="GO" id="GO:0048240">
    <property type="term" value="P:sperm capacitation"/>
    <property type="evidence" value="ECO:0007669"/>
    <property type="project" value="TreeGrafter"/>
</dbReference>
<name>A0A7I8VQ10_9ANNE</name>
<dbReference type="Pfam" id="PF00520">
    <property type="entry name" value="Ion_trans"/>
    <property type="match status" value="1"/>
</dbReference>
<evidence type="ECO:0000256" key="4">
    <source>
        <dbReference type="ARBA" id="ARBA00023136"/>
    </source>
</evidence>
<dbReference type="GO" id="GO:0030317">
    <property type="term" value="P:flagellated sperm motility"/>
    <property type="evidence" value="ECO:0007669"/>
    <property type="project" value="TreeGrafter"/>
</dbReference>
<evidence type="ECO:0000313" key="8">
    <source>
        <dbReference type="EMBL" id="CAD5117828.1"/>
    </source>
</evidence>
<comment type="caution">
    <text evidence="8">The sequence shown here is derived from an EMBL/GenBank/DDBJ whole genome shotgun (WGS) entry which is preliminary data.</text>
</comment>
<evidence type="ECO:0000313" key="9">
    <source>
        <dbReference type="Proteomes" id="UP000549394"/>
    </source>
</evidence>
<dbReference type="PANTHER" id="PTHR47131">
    <property type="entry name" value="CATION CHANNEL SPERM-ASSOCIATED PROTEIN 3"/>
    <property type="match status" value="1"/>
</dbReference>
<feature type="region of interest" description="Disordered" evidence="5">
    <location>
        <begin position="1"/>
        <end position="24"/>
    </location>
</feature>
<evidence type="ECO:0000259" key="7">
    <source>
        <dbReference type="Pfam" id="PF00520"/>
    </source>
</evidence>
<keyword evidence="9" id="KW-1185">Reference proteome</keyword>
<evidence type="ECO:0000256" key="2">
    <source>
        <dbReference type="ARBA" id="ARBA00022692"/>
    </source>
</evidence>
<dbReference type="InterPro" id="IPR005821">
    <property type="entry name" value="Ion_trans_dom"/>
</dbReference>
<dbReference type="Pfam" id="PF13092">
    <property type="entry name" value="CENP-L"/>
    <property type="match status" value="1"/>
</dbReference>
<dbReference type="GO" id="GO:0006814">
    <property type="term" value="P:sodium ion transport"/>
    <property type="evidence" value="ECO:0007669"/>
    <property type="project" value="TreeGrafter"/>
</dbReference>
<feature type="domain" description="Ion transport" evidence="7">
    <location>
        <begin position="312"/>
        <end position="465"/>
    </location>
</feature>
<dbReference type="GO" id="GO:0036128">
    <property type="term" value="C:CatSper complex"/>
    <property type="evidence" value="ECO:0007669"/>
    <property type="project" value="TreeGrafter"/>
</dbReference>
<evidence type="ECO:0000256" key="1">
    <source>
        <dbReference type="ARBA" id="ARBA00004141"/>
    </source>
</evidence>
<dbReference type="EMBL" id="CAJFCJ010000007">
    <property type="protein sequence ID" value="CAD5117828.1"/>
    <property type="molecule type" value="Genomic_DNA"/>
</dbReference>
<dbReference type="OrthoDB" id="416585at2759"/>
<reference evidence="8 9" key="1">
    <citation type="submission" date="2020-08" db="EMBL/GenBank/DDBJ databases">
        <authorList>
            <person name="Hejnol A."/>
        </authorList>
    </citation>
    <scope>NUCLEOTIDE SEQUENCE [LARGE SCALE GENOMIC DNA]</scope>
</reference>
<dbReference type="InterPro" id="IPR025204">
    <property type="entry name" value="CENP-L"/>
</dbReference>
<accession>A0A7I8VQ10</accession>
<dbReference type="PANTHER" id="PTHR47131:SF1">
    <property type="entry name" value="CATION CHANNEL SPERM-ASSOCIATED PROTEIN 3"/>
    <property type="match status" value="1"/>
</dbReference>
<gene>
    <name evidence="8" type="ORF">DGYR_LOCUS6312</name>
</gene>
<dbReference type="SUPFAM" id="SSF81324">
    <property type="entry name" value="Voltage-gated potassium channels"/>
    <property type="match status" value="1"/>
</dbReference>
<keyword evidence="3 6" id="KW-1133">Transmembrane helix</keyword>
<evidence type="ECO:0000256" key="5">
    <source>
        <dbReference type="SAM" id="MobiDB-lite"/>
    </source>
</evidence>
<organism evidence="8 9">
    <name type="scientific">Dimorphilus gyrociliatus</name>
    <dbReference type="NCBI Taxonomy" id="2664684"/>
    <lineage>
        <taxon>Eukaryota</taxon>
        <taxon>Metazoa</taxon>
        <taxon>Spiralia</taxon>
        <taxon>Lophotrochozoa</taxon>
        <taxon>Annelida</taxon>
        <taxon>Polychaeta</taxon>
        <taxon>Polychaeta incertae sedis</taxon>
        <taxon>Dinophilidae</taxon>
        <taxon>Dimorphilus</taxon>
    </lineage>
</organism>
<dbReference type="Proteomes" id="UP000549394">
    <property type="component" value="Unassembled WGS sequence"/>
</dbReference>
<protein>
    <submittedName>
        <fullName evidence="8">DgyrCDS6575</fullName>
    </submittedName>
</protein>
<evidence type="ECO:0000256" key="6">
    <source>
        <dbReference type="SAM" id="Phobius"/>
    </source>
</evidence>
<feature type="transmembrane region" description="Helical" evidence="6">
    <location>
        <begin position="363"/>
        <end position="386"/>
    </location>
</feature>
<proteinExistence type="predicted"/>
<dbReference type="GO" id="GO:0001669">
    <property type="term" value="C:acrosomal vesicle"/>
    <property type="evidence" value="ECO:0007669"/>
    <property type="project" value="TreeGrafter"/>
</dbReference>
<sequence length="623" mass="73050">MRSVRTTYKRHRTDPGEEPTSANDREDSLKFTWRVYRSTPLYHFFLEDFNRYSGSLTTFLKLETQKSTEEANEDSSVIDEAQFSRLLGFKILKDDEDAFRIIVKGQNEKENKILLEVIFSSLNDHFLPRHLKTQFAYYPLVLVKGLVWAREQFISWFQAAFDCTIRAQHISPYNLSCLLALLGSEEPELKRLKTKPIMLSYEFPSKNVKEIPLEFDRQTFLNLFKTAIKENKEEITRQDVGRLMKIIHEFFEDNINIRLTRLMLSKISLPGIMISSDGRLKLFEESMILPVLKFISDIITDEFKKFSYFEIVIVGFLAHKTTVNIEGLKILRAFRTLRTLRTVSFIKGLQVLVRALVDTIKRWLINIILLLLLLMYIFGIMGYYLFGTGEGSDKEHWGSISKAMMSLFTYVSVDGWTDIQESMDKKGYKFSRLFTISFIFIGNFIFTNVFIGVIIMSINQSTEKKQLTERKAIVQHRKQELMHRQFRKYQQILERKKKGKFKNVEEFIENFGRTLSHNASVFTADKCGNKLWLEIFLVSLGLLDDTMHGLQQLYFEMASVLSSEYENRLRRGLKVENVKVRPNCERSGVEQNEEVRLKKIIKAYDFHETKRLHTNTKSISKED</sequence>
<dbReference type="GO" id="GO:0005245">
    <property type="term" value="F:voltage-gated calcium channel activity"/>
    <property type="evidence" value="ECO:0007669"/>
    <property type="project" value="TreeGrafter"/>
</dbReference>
<dbReference type="AlphaFoldDB" id="A0A7I8VQ10"/>
<evidence type="ECO:0000256" key="3">
    <source>
        <dbReference type="ARBA" id="ARBA00022989"/>
    </source>
</evidence>
<feature type="transmembrane region" description="Helical" evidence="6">
    <location>
        <begin position="433"/>
        <end position="458"/>
    </location>
</feature>
<comment type="subcellular location">
    <subcellularLocation>
        <location evidence="1">Membrane</location>
        <topology evidence="1">Multi-pass membrane protein</topology>
    </subcellularLocation>
</comment>
<keyword evidence="4 6" id="KW-0472">Membrane</keyword>